<gene>
    <name evidence="1" type="ORF">METZ01_LOCUS45185</name>
</gene>
<proteinExistence type="predicted"/>
<dbReference type="EMBL" id="UINC01002050">
    <property type="protein sequence ID" value="SUZ92331.1"/>
    <property type="molecule type" value="Genomic_DNA"/>
</dbReference>
<reference evidence="1" key="1">
    <citation type="submission" date="2018-05" db="EMBL/GenBank/DDBJ databases">
        <authorList>
            <person name="Lanie J.A."/>
            <person name="Ng W.-L."/>
            <person name="Kazmierczak K.M."/>
            <person name="Andrzejewski T.M."/>
            <person name="Davidsen T.M."/>
            <person name="Wayne K.J."/>
            <person name="Tettelin H."/>
            <person name="Glass J.I."/>
            <person name="Rusch D."/>
            <person name="Podicherti R."/>
            <person name="Tsui H.-C.T."/>
            <person name="Winkler M.E."/>
        </authorList>
    </citation>
    <scope>NUCLEOTIDE SEQUENCE</scope>
</reference>
<dbReference type="AlphaFoldDB" id="A0A381RM44"/>
<accession>A0A381RM44</accession>
<name>A0A381RM44_9ZZZZ</name>
<evidence type="ECO:0008006" key="2">
    <source>
        <dbReference type="Google" id="ProtNLM"/>
    </source>
</evidence>
<organism evidence="1">
    <name type="scientific">marine metagenome</name>
    <dbReference type="NCBI Taxonomy" id="408172"/>
    <lineage>
        <taxon>unclassified sequences</taxon>
        <taxon>metagenomes</taxon>
        <taxon>ecological metagenomes</taxon>
    </lineage>
</organism>
<protein>
    <recommendedName>
        <fullName evidence="2">Outer membrane protein beta-barrel domain-containing protein</fullName>
    </recommendedName>
</protein>
<evidence type="ECO:0000313" key="1">
    <source>
        <dbReference type="EMBL" id="SUZ92331.1"/>
    </source>
</evidence>
<sequence>MSLKKGIAINMRHNRTISREESANGGKKIFHDQTYLITANYTHRGGFTIPLPFFDNYKVNNQVNFTFNFDMNKNRTLQKAQQATKFAETAFTSSWKAGIRLTYSFSQTVSGSMIWEYRESDSKHTGKKIDRDFGFDVNLAIRG</sequence>